<organism evidence="3 4">
    <name type="scientific">Streptosporangium roseum (strain ATCC 12428 / DSM 43021 / JCM 3005 / KCTC 9067 / NCIMB 10171 / NRRL 2505 / NI 9100)</name>
    <dbReference type="NCBI Taxonomy" id="479432"/>
    <lineage>
        <taxon>Bacteria</taxon>
        <taxon>Bacillati</taxon>
        <taxon>Actinomycetota</taxon>
        <taxon>Actinomycetes</taxon>
        <taxon>Streptosporangiales</taxon>
        <taxon>Streptosporangiaceae</taxon>
        <taxon>Streptosporangium</taxon>
    </lineage>
</organism>
<dbReference type="Pfam" id="PF10025">
    <property type="entry name" value="DUF2267"/>
    <property type="match status" value="1"/>
</dbReference>
<dbReference type="Gene3D" id="3.30.1310.20">
    <property type="entry name" value="PRTase-like"/>
    <property type="match status" value="1"/>
</dbReference>
<dbReference type="InterPro" id="IPR038282">
    <property type="entry name" value="DUF2267_sf"/>
</dbReference>
<sequence>MNALIGEAVAMADRLFQDRRDAGRVLAGLLGHYRGRPGVVVLGLPRGGVPVAYEIAGALAAPLDVFLVHKLGVPHHEELAMGAIAGGGVMVLNDDVVWSRGLSQETIRKAAERERRALLRRERLYRDARPMAELTGRVVIVVDDGLATGASMRAAIEALGRLRPAMIVVAVPAAPASTCRELAALVDEVVCASTPTPFFAVGQSYVDFTQTGDAEVRDLLRAASRTGPPGTGSPAAGGPPGERLPGDRPQEERSRAPSVHRQRDAGGKEMSGMAETGFATFDSTVNKTNHVLRAIEEAYGWPKGLRHRSYTALRVVLHTLRDRLTVDEVAHLGSQLPMLTRGIYYGSWDPRRAPVRMNAGEFMARVRSTLPAKILEEIDGDVERLVHTVVHALREQVDEGAWEDIKSIVPKDLAAVLA</sequence>
<accession>D2ASE0</accession>
<dbReference type="Gene3D" id="1.10.490.110">
    <property type="entry name" value="Uncharacterized conserved protein DUF2267"/>
    <property type="match status" value="1"/>
</dbReference>
<proteinExistence type="predicted"/>
<dbReference type="GO" id="GO:0016757">
    <property type="term" value="F:glycosyltransferase activity"/>
    <property type="evidence" value="ECO:0007669"/>
    <property type="project" value="UniProtKB-KW"/>
</dbReference>
<protein>
    <submittedName>
        <fullName evidence="3">Phosphoribosyltransferase-like protein</fullName>
    </submittedName>
</protein>
<evidence type="ECO:0000313" key="3">
    <source>
        <dbReference type="EMBL" id="ACZ86667.1"/>
    </source>
</evidence>
<dbReference type="InterPro" id="IPR000836">
    <property type="entry name" value="PRTase_dom"/>
</dbReference>
<evidence type="ECO:0000259" key="2">
    <source>
        <dbReference type="Pfam" id="PF00156"/>
    </source>
</evidence>
<dbReference type="InterPro" id="IPR018727">
    <property type="entry name" value="DUF2267"/>
</dbReference>
<feature type="domain" description="Phosphoribosyltransferase" evidence="2">
    <location>
        <begin position="26"/>
        <end position="202"/>
    </location>
</feature>
<keyword evidence="3" id="KW-0328">Glycosyltransferase</keyword>
<dbReference type="HOGENOM" id="CLU_657076_0_0_11"/>
<dbReference type="eggNOG" id="COG1926">
    <property type="taxonomic scope" value="Bacteria"/>
</dbReference>
<keyword evidence="3" id="KW-0808">Transferase</keyword>
<feature type="region of interest" description="Disordered" evidence="1">
    <location>
        <begin position="223"/>
        <end position="270"/>
    </location>
</feature>
<dbReference type="SUPFAM" id="SSF53271">
    <property type="entry name" value="PRTase-like"/>
    <property type="match status" value="1"/>
</dbReference>
<dbReference type="Pfam" id="PF00156">
    <property type="entry name" value="Pribosyltran"/>
    <property type="match status" value="1"/>
</dbReference>
<reference evidence="3 4" key="1">
    <citation type="journal article" date="2010" name="Stand. Genomic Sci.">
        <title>Complete genome sequence of Streptosporangium roseum type strain (NI 9100).</title>
        <authorList>
            <person name="Nolan M."/>
            <person name="Sikorski J."/>
            <person name="Jando M."/>
            <person name="Lucas S."/>
            <person name="Lapidus A."/>
            <person name="Glavina Del Rio T."/>
            <person name="Chen F."/>
            <person name="Tice H."/>
            <person name="Pitluck S."/>
            <person name="Cheng J.F."/>
            <person name="Chertkov O."/>
            <person name="Sims D."/>
            <person name="Meincke L."/>
            <person name="Brettin T."/>
            <person name="Han C."/>
            <person name="Detter J.C."/>
            <person name="Bruce D."/>
            <person name="Goodwin L."/>
            <person name="Land M."/>
            <person name="Hauser L."/>
            <person name="Chang Y.J."/>
            <person name="Jeffries C.D."/>
            <person name="Ivanova N."/>
            <person name="Mavromatis K."/>
            <person name="Mikhailova N."/>
            <person name="Chen A."/>
            <person name="Palaniappan K."/>
            <person name="Chain P."/>
            <person name="Rohde M."/>
            <person name="Goker M."/>
            <person name="Bristow J."/>
            <person name="Eisen J.A."/>
            <person name="Markowitz V."/>
            <person name="Hugenholtz P."/>
            <person name="Kyrpides N.C."/>
            <person name="Klenk H.P."/>
        </authorList>
    </citation>
    <scope>NUCLEOTIDE SEQUENCE [LARGE SCALE GENOMIC DNA]</scope>
    <source>
        <strain evidence="4">ATCC 12428 / DSM 43021 / JCM 3005 / NI 9100</strain>
    </source>
</reference>
<dbReference type="AlphaFoldDB" id="D2ASE0"/>
<dbReference type="eggNOG" id="COG5502">
    <property type="taxonomic scope" value="Bacteria"/>
</dbReference>
<gene>
    <name evidence="3" type="ordered locus">Sros_3744</name>
</gene>
<evidence type="ECO:0000313" key="4">
    <source>
        <dbReference type="Proteomes" id="UP000002029"/>
    </source>
</evidence>
<dbReference type="Proteomes" id="UP000002029">
    <property type="component" value="Chromosome"/>
</dbReference>
<keyword evidence="4" id="KW-1185">Reference proteome</keyword>
<dbReference type="EMBL" id="CP001814">
    <property type="protein sequence ID" value="ACZ86667.1"/>
    <property type="molecule type" value="Genomic_DNA"/>
</dbReference>
<dbReference type="STRING" id="479432.Sros_3744"/>
<evidence type="ECO:0000256" key="1">
    <source>
        <dbReference type="SAM" id="MobiDB-lite"/>
    </source>
</evidence>
<dbReference type="KEGG" id="sro:Sros_3744"/>
<name>D2ASE0_STRRD</name>
<feature type="compositionally biased region" description="Basic and acidic residues" evidence="1">
    <location>
        <begin position="244"/>
        <end position="267"/>
    </location>
</feature>
<dbReference type="Gene3D" id="3.40.50.2020">
    <property type="match status" value="1"/>
</dbReference>
<dbReference type="CDD" id="cd06223">
    <property type="entry name" value="PRTases_typeI"/>
    <property type="match status" value="1"/>
</dbReference>
<feature type="compositionally biased region" description="Low complexity" evidence="1">
    <location>
        <begin position="226"/>
        <end position="236"/>
    </location>
</feature>
<dbReference type="InterPro" id="IPR029057">
    <property type="entry name" value="PRTase-like"/>
</dbReference>